<dbReference type="AlphaFoldDB" id="A0A974A4P7"/>
<dbReference type="Pfam" id="PF00196">
    <property type="entry name" value="GerE"/>
    <property type="match status" value="1"/>
</dbReference>
<dbReference type="Gene3D" id="1.10.10.10">
    <property type="entry name" value="Winged helix-like DNA-binding domain superfamily/Winged helix DNA-binding domain"/>
    <property type="match status" value="1"/>
</dbReference>
<dbReference type="PRINTS" id="PR00038">
    <property type="entry name" value="HTHLUXR"/>
</dbReference>
<dbReference type="PANTHER" id="PTHR44688:SF16">
    <property type="entry name" value="DNA-BINDING TRANSCRIPTIONAL ACTIVATOR DEVR_DOSR"/>
    <property type="match status" value="1"/>
</dbReference>
<accession>A0A974A4P7</accession>
<name>A0A974A4P7_9BRAD</name>
<dbReference type="SMART" id="SM00421">
    <property type="entry name" value="HTH_LUXR"/>
    <property type="match status" value="1"/>
</dbReference>
<dbReference type="SUPFAM" id="SSF46894">
    <property type="entry name" value="C-terminal effector domain of the bipartite response regulators"/>
    <property type="match status" value="1"/>
</dbReference>
<keyword evidence="1" id="KW-0805">Transcription regulation</keyword>
<dbReference type="GO" id="GO:0003677">
    <property type="term" value="F:DNA binding"/>
    <property type="evidence" value="ECO:0007669"/>
    <property type="project" value="UniProtKB-KW"/>
</dbReference>
<dbReference type="GO" id="GO:0006355">
    <property type="term" value="P:regulation of DNA-templated transcription"/>
    <property type="evidence" value="ECO:0007669"/>
    <property type="project" value="InterPro"/>
</dbReference>
<dbReference type="InterPro" id="IPR000792">
    <property type="entry name" value="Tscrpt_reg_LuxR_C"/>
</dbReference>
<sequence length="65" mass="6969">MTSGASNPNIAEQLFVSPRTVSTHIEHILAKMGCDSRTRLAALAVSEGLLLAENPSRRSRKLAGH</sequence>
<dbReference type="PANTHER" id="PTHR44688">
    <property type="entry name" value="DNA-BINDING TRANSCRIPTIONAL ACTIVATOR DEVR_DOSR"/>
    <property type="match status" value="1"/>
</dbReference>
<evidence type="ECO:0000259" key="4">
    <source>
        <dbReference type="PROSITE" id="PS50043"/>
    </source>
</evidence>
<dbReference type="InterPro" id="IPR016032">
    <property type="entry name" value="Sig_transdc_resp-reg_C-effctor"/>
</dbReference>
<organism evidence="5">
    <name type="scientific">Bradyrhizobium septentrionale</name>
    <dbReference type="NCBI Taxonomy" id="1404411"/>
    <lineage>
        <taxon>Bacteria</taxon>
        <taxon>Pseudomonadati</taxon>
        <taxon>Pseudomonadota</taxon>
        <taxon>Alphaproteobacteria</taxon>
        <taxon>Hyphomicrobiales</taxon>
        <taxon>Nitrobacteraceae</taxon>
        <taxon>Bradyrhizobium</taxon>
    </lineage>
</organism>
<evidence type="ECO:0000256" key="2">
    <source>
        <dbReference type="ARBA" id="ARBA00023125"/>
    </source>
</evidence>
<dbReference type="PROSITE" id="PS50043">
    <property type="entry name" value="HTH_LUXR_2"/>
    <property type="match status" value="1"/>
</dbReference>
<dbReference type="EMBL" id="JAAOLE020000001">
    <property type="protein sequence ID" value="NVI49721.1"/>
    <property type="molecule type" value="Genomic_DNA"/>
</dbReference>
<comment type="caution">
    <text evidence="5">The sequence shown here is derived from an EMBL/GenBank/DDBJ whole genome shotgun (WGS) entry which is preliminary data.</text>
</comment>
<protein>
    <submittedName>
        <fullName evidence="5">Response regulator transcription factor</fullName>
    </submittedName>
</protein>
<reference evidence="5" key="1">
    <citation type="submission" date="2020-06" db="EMBL/GenBank/DDBJ databases">
        <title>Whole Genome Sequence of Bradyrhizobium sp. Strain 1S1.</title>
        <authorList>
            <person name="Bromfield E.S.P."/>
            <person name="Cloutier S."/>
        </authorList>
    </citation>
    <scope>NUCLEOTIDE SEQUENCE [LARGE SCALE GENOMIC DNA]</scope>
    <source>
        <strain evidence="5">1S1</strain>
    </source>
</reference>
<evidence type="ECO:0000256" key="3">
    <source>
        <dbReference type="ARBA" id="ARBA00023163"/>
    </source>
</evidence>
<keyword evidence="3" id="KW-0804">Transcription</keyword>
<proteinExistence type="predicted"/>
<gene>
    <name evidence="5" type="ORF">HAP48_044155</name>
</gene>
<evidence type="ECO:0000256" key="1">
    <source>
        <dbReference type="ARBA" id="ARBA00023015"/>
    </source>
</evidence>
<dbReference type="InterPro" id="IPR036388">
    <property type="entry name" value="WH-like_DNA-bd_sf"/>
</dbReference>
<evidence type="ECO:0000313" key="5">
    <source>
        <dbReference type="EMBL" id="NVI49721.1"/>
    </source>
</evidence>
<dbReference type="PROSITE" id="PS00622">
    <property type="entry name" value="HTH_LUXR_1"/>
    <property type="match status" value="1"/>
</dbReference>
<keyword evidence="2" id="KW-0238">DNA-binding</keyword>
<feature type="domain" description="HTH luxR-type" evidence="4">
    <location>
        <begin position="1"/>
        <end position="48"/>
    </location>
</feature>